<organism evidence="1">
    <name type="scientific">Fusarium oxysporum (strain Fo5176)</name>
    <name type="common">Fusarium vascular wilt</name>
    <dbReference type="NCBI Taxonomy" id="660025"/>
    <lineage>
        <taxon>Eukaryota</taxon>
        <taxon>Fungi</taxon>
        <taxon>Dikarya</taxon>
        <taxon>Ascomycota</taxon>
        <taxon>Pezizomycotina</taxon>
        <taxon>Sordariomycetes</taxon>
        <taxon>Hypocreomycetidae</taxon>
        <taxon>Hypocreales</taxon>
        <taxon>Nectriaceae</taxon>
        <taxon>Fusarium</taxon>
        <taxon>Fusarium oxysporum species complex</taxon>
    </lineage>
</organism>
<reference evidence="1" key="1">
    <citation type="journal article" date="2012" name="Mol. Plant Microbe Interact.">
        <title>A highly conserved effector in Fusarium oxysporum is required for full virulence on Arabidopsis.</title>
        <authorList>
            <person name="Thatcher L.F."/>
            <person name="Gardiner D.M."/>
            <person name="Kazan K."/>
            <person name="Manners J."/>
        </authorList>
    </citation>
    <scope>NUCLEOTIDE SEQUENCE [LARGE SCALE GENOMIC DNA]</scope>
    <source>
        <strain evidence="1">Fo5176</strain>
    </source>
</reference>
<protein>
    <submittedName>
        <fullName evidence="1">Uncharacterized protein</fullName>
    </submittedName>
</protein>
<sequence length="31" mass="3775">MPPVNYFSDYWRHPNKTVVVRGVFAIRQHEM</sequence>
<gene>
    <name evidence="1" type="ORF">FOXB_05176</name>
</gene>
<proteinExistence type="predicted"/>
<dbReference type="EMBL" id="AFQF01001684">
    <property type="protein sequence ID" value="EGU84317.1"/>
    <property type="molecule type" value="Genomic_DNA"/>
</dbReference>
<accession>F9FFJ7</accession>
<dbReference type="AlphaFoldDB" id="F9FFJ7"/>
<comment type="caution">
    <text evidence="1">The sequence shown here is derived from an EMBL/GenBank/DDBJ whole genome shotgun (WGS) entry which is preliminary data.</text>
</comment>
<name>F9FFJ7_FUSOF</name>
<evidence type="ECO:0000313" key="1">
    <source>
        <dbReference type="EMBL" id="EGU84317.1"/>
    </source>
</evidence>